<evidence type="ECO:0000256" key="1">
    <source>
        <dbReference type="SAM" id="Phobius"/>
    </source>
</evidence>
<reference evidence="2 3" key="1">
    <citation type="journal article" date="2008" name="Nature">
        <title>The genome of Laccaria bicolor provides insights into mycorrhizal symbiosis.</title>
        <authorList>
            <person name="Martin F."/>
            <person name="Aerts A."/>
            <person name="Ahren D."/>
            <person name="Brun A."/>
            <person name="Danchin E.G.J."/>
            <person name="Duchaussoy F."/>
            <person name="Gibon J."/>
            <person name="Kohler A."/>
            <person name="Lindquist E."/>
            <person name="Pereda V."/>
            <person name="Salamov A."/>
            <person name="Shapiro H.J."/>
            <person name="Wuyts J."/>
            <person name="Blaudez D."/>
            <person name="Buee M."/>
            <person name="Brokstein P."/>
            <person name="Canbaeck B."/>
            <person name="Cohen D."/>
            <person name="Courty P.E."/>
            <person name="Coutinho P.M."/>
            <person name="Delaruelle C."/>
            <person name="Detter J.C."/>
            <person name="Deveau A."/>
            <person name="DiFazio S."/>
            <person name="Duplessis S."/>
            <person name="Fraissinet-Tachet L."/>
            <person name="Lucic E."/>
            <person name="Frey-Klett P."/>
            <person name="Fourrey C."/>
            <person name="Feussner I."/>
            <person name="Gay G."/>
            <person name="Grimwood J."/>
            <person name="Hoegger P.J."/>
            <person name="Jain P."/>
            <person name="Kilaru S."/>
            <person name="Labbe J."/>
            <person name="Lin Y.C."/>
            <person name="Legue V."/>
            <person name="Le Tacon F."/>
            <person name="Marmeisse R."/>
            <person name="Melayah D."/>
            <person name="Montanini B."/>
            <person name="Muratet M."/>
            <person name="Nehls U."/>
            <person name="Niculita-Hirzel H."/>
            <person name="Oudot-Le Secq M.P."/>
            <person name="Peter M."/>
            <person name="Quesneville H."/>
            <person name="Rajashekar B."/>
            <person name="Reich M."/>
            <person name="Rouhier N."/>
            <person name="Schmutz J."/>
            <person name="Yin T."/>
            <person name="Chalot M."/>
            <person name="Henrissat B."/>
            <person name="Kuees U."/>
            <person name="Lucas S."/>
            <person name="Van de Peer Y."/>
            <person name="Podila G.K."/>
            <person name="Polle A."/>
            <person name="Pukkila P.J."/>
            <person name="Richardson P.M."/>
            <person name="Rouze P."/>
            <person name="Sanders I.R."/>
            <person name="Stajich J.E."/>
            <person name="Tunlid A."/>
            <person name="Tuskan G."/>
            <person name="Grigoriev I.V."/>
        </authorList>
    </citation>
    <scope>NUCLEOTIDE SEQUENCE [LARGE SCALE GENOMIC DNA]</scope>
    <source>
        <strain evidence="3">S238N-H82 / ATCC MYA-4686</strain>
    </source>
</reference>
<feature type="transmembrane region" description="Helical" evidence="1">
    <location>
        <begin position="159"/>
        <end position="181"/>
    </location>
</feature>
<organism evidence="3">
    <name type="scientific">Laccaria bicolor (strain S238N-H82 / ATCC MYA-4686)</name>
    <name type="common">Bicoloured deceiver</name>
    <name type="synonym">Laccaria laccata var. bicolor</name>
    <dbReference type="NCBI Taxonomy" id="486041"/>
    <lineage>
        <taxon>Eukaryota</taxon>
        <taxon>Fungi</taxon>
        <taxon>Dikarya</taxon>
        <taxon>Basidiomycota</taxon>
        <taxon>Agaricomycotina</taxon>
        <taxon>Agaricomycetes</taxon>
        <taxon>Agaricomycetidae</taxon>
        <taxon>Agaricales</taxon>
        <taxon>Agaricineae</taxon>
        <taxon>Hydnangiaceae</taxon>
        <taxon>Laccaria</taxon>
    </lineage>
</organism>
<dbReference type="KEGG" id="lbc:LACBIDRAFT_316987"/>
<proteinExistence type="predicted"/>
<protein>
    <submittedName>
        <fullName evidence="2">Predicted protein</fullName>
    </submittedName>
</protein>
<evidence type="ECO:0000313" key="3">
    <source>
        <dbReference type="Proteomes" id="UP000001194"/>
    </source>
</evidence>
<dbReference type="InParanoid" id="B0D446"/>
<dbReference type="HOGENOM" id="CLU_1461548_0_0_1"/>
<sequence length="185" mass="20964">MSPDPLGQLRPPIYLSALSYASDPFTLPIHLLLPHSELRMDSVAVYPSPHYICGPDRDQKALWLRKLASVASYHPWCQPYLLLTLDTQRKLMFVTPTTIIAPYDIKQALNPRCPYEASVTGSPPFLKFEGDLRTLALRRPTQTTTRFLTRYLRVLAETIIYLLIMSLTIALLITITCFFVPDLAG</sequence>
<dbReference type="EMBL" id="DS547097">
    <property type="protein sequence ID" value="EDR10510.1"/>
    <property type="molecule type" value="Genomic_DNA"/>
</dbReference>
<dbReference type="RefSeq" id="XP_001878960.1">
    <property type="nucleotide sequence ID" value="XM_001878925.1"/>
</dbReference>
<dbReference type="Proteomes" id="UP000001194">
    <property type="component" value="Unassembled WGS sequence"/>
</dbReference>
<dbReference type="AlphaFoldDB" id="B0D446"/>
<dbReference type="GeneID" id="6074297"/>
<accession>B0D446</accession>
<evidence type="ECO:0000313" key="2">
    <source>
        <dbReference type="EMBL" id="EDR10510.1"/>
    </source>
</evidence>
<keyword evidence="3" id="KW-1185">Reference proteome</keyword>
<name>B0D446_LACBS</name>
<keyword evidence="1" id="KW-0472">Membrane</keyword>
<gene>
    <name evidence="2" type="ORF">LACBIDRAFT_316987</name>
</gene>
<keyword evidence="1" id="KW-1133">Transmembrane helix</keyword>
<keyword evidence="1" id="KW-0812">Transmembrane</keyword>